<accession>S5THD4</accession>
<protein>
    <recommendedName>
        <fullName evidence="3">adenosine deaminase</fullName>
        <ecNumber evidence="3">3.5.4.4</ecNumber>
    </recommendedName>
</protein>
<dbReference type="InterPro" id="IPR032466">
    <property type="entry name" value="Metal_Hydrolase"/>
</dbReference>
<dbReference type="InterPro" id="IPR006330">
    <property type="entry name" value="Ado/ade_deaminase"/>
</dbReference>
<evidence type="ECO:0000256" key="3">
    <source>
        <dbReference type="ARBA" id="ARBA00012784"/>
    </source>
</evidence>
<dbReference type="OrthoDB" id="9779574at2"/>
<evidence type="ECO:0000256" key="6">
    <source>
        <dbReference type="ARBA" id="ARBA00022833"/>
    </source>
</evidence>
<name>S5THD4_9CORY</name>
<evidence type="ECO:0000313" key="9">
    <source>
        <dbReference type="Proteomes" id="UP000015388"/>
    </source>
</evidence>
<dbReference type="KEGG" id="cmd:B841_03125"/>
<proteinExistence type="inferred from homology"/>
<dbReference type="EMBL" id="CP003924">
    <property type="protein sequence ID" value="AGS34108.1"/>
    <property type="molecule type" value="Genomic_DNA"/>
</dbReference>
<dbReference type="Pfam" id="PF00962">
    <property type="entry name" value="A_deaminase"/>
    <property type="match status" value="1"/>
</dbReference>
<evidence type="ECO:0000256" key="2">
    <source>
        <dbReference type="ARBA" id="ARBA00006676"/>
    </source>
</evidence>
<dbReference type="Proteomes" id="UP000015388">
    <property type="component" value="Chromosome"/>
</dbReference>
<dbReference type="GO" id="GO:0006154">
    <property type="term" value="P:adenosine catabolic process"/>
    <property type="evidence" value="ECO:0007669"/>
    <property type="project" value="TreeGrafter"/>
</dbReference>
<dbReference type="RefSeq" id="WP_020934041.1">
    <property type="nucleotide sequence ID" value="NC_021915.1"/>
</dbReference>
<keyword evidence="5 8" id="KW-0378">Hydrolase</keyword>
<keyword evidence="4" id="KW-0479">Metal-binding</keyword>
<dbReference type="GO" id="GO:0046103">
    <property type="term" value="P:inosine biosynthetic process"/>
    <property type="evidence" value="ECO:0007669"/>
    <property type="project" value="TreeGrafter"/>
</dbReference>
<keyword evidence="9" id="KW-1185">Reference proteome</keyword>
<gene>
    <name evidence="8" type="ORF">B841_03125</name>
</gene>
<dbReference type="eggNOG" id="COG1816">
    <property type="taxonomic scope" value="Bacteria"/>
</dbReference>
<dbReference type="AlphaFoldDB" id="S5THD4"/>
<dbReference type="HOGENOM" id="CLU_039228_1_0_11"/>
<evidence type="ECO:0000313" key="8">
    <source>
        <dbReference type="EMBL" id="AGS34108.1"/>
    </source>
</evidence>
<dbReference type="GO" id="GO:0046872">
    <property type="term" value="F:metal ion binding"/>
    <property type="evidence" value="ECO:0007669"/>
    <property type="project" value="UniProtKB-KW"/>
</dbReference>
<organism evidence="8 9">
    <name type="scientific">Corynebacterium maris DSM 45190</name>
    <dbReference type="NCBI Taxonomy" id="1224163"/>
    <lineage>
        <taxon>Bacteria</taxon>
        <taxon>Bacillati</taxon>
        <taxon>Actinomycetota</taxon>
        <taxon>Actinomycetes</taxon>
        <taxon>Mycobacteriales</taxon>
        <taxon>Corynebacteriaceae</taxon>
        <taxon>Corynebacterium</taxon>
    </lineage>
</organism>
<dbReference type="PATRIC" id="fig|1224163.3.peg.627"/>
<dbReference type="EC" id="3.5.4.4" evidence="3"/>
<dbReference type="PANTHER" id="PTHR11409">
    <property type="entry name" value="ADENOSINE DEAMINASE"/>
    <property type="match status" value="1"/>
</dbReference>
<feature type="domain" description="Adenosine deaminase" evidence="7">
    <location>
        <begin position="38"/>
        <end position="291"/>
    </location>
</feature>
<dbReference type="GO" id="GO:0005829">
    <property type="term" value="C:cytosol"/>
    <property type="evidence" value="ECO:0007669"/>
    <property type="project" value="TreeGrafter"/>
</dbReference>
<keyword evidence="6" id="KW-0862">Zinc</keyword>
<dbReference type="GO" id="GO:0004000">
    <property type="term" value="F:adenosine deaminase activity"/>
    <property type="evidence" value="ECO:0007669"/>
    <property type="project" value="UniProtKB-ARBA"/>
</dbReference>
<dbReference type="PANTHER" id="PTHR11409:SF43">
    <property type="entry name" value="ADENOSINE DEAMINASE"/>
    <property type="match status" value="1"/>
</dbReference>
<reference evidence="8 9" key="1">
    <citation type="submission" date="2012-11" db="EMBL/GenBank/DDBJ databases">
        <title>The complete genome sequence of Corynebacterium maris Coryn-1 (=DSM 45190).</title>
        <authorList>
            <person name="Schaffert L."/>
            <person name="Albersmeier A."/>
            <person name="Kalinowski J."/>
            <person name="Ruckert C."/>
        </authorList>
    </citation>
    <scope>NUCLEOTIDE SEQUENCE [LARGE SCALE GENOMIC DNA]</scope>
    <source>
        <strain evidence="9">Coryn-1</strain>
    </source>
</reference>
<comment type="similarity">
    <text evidence="2">Belongs to the metallo-dependent hydrolases superfamily. Adenosine and AMP deaminases family.</text>
</comment>
<sequence>MHDAPQISPEHKHVDRETVAQLPKALLHDHLDVSGAVTAADVTAAAARAAGELAADNVVYAELRVRPVAGEMGAAEVLDAVAAGFDEQIVVDARIIVTAHRDADPVAQWAQVCVDKLGGRVVGFDLAGPEEESLAPHAEALRLLRENYVPVTVHAGATEGMDRIKEAVDHGAVRLGHGARIFDDFEVSLEGIGTGAVSTWVRDRGLVLELCPTQEVRAGVVDDLADHPLTLLQQMGFTCTVNVGERSVTSLTDELMRLVETFDYGFDELFDVTVKAVNGAFCGKERREEILATRILPAYEELAGDFNEDVEFGL</sequence>
<comment type="cofactor">
    <cofactor evidence="1">
        <name>Zn(2+)</name>
        <dbReference type="ChEBI" id="CHEBI:29105"/>
    </cofactor>
</comment>
<evidence type="ECO:0000256" key="4">
    <source>
        <dbReference type="ARBA" id="ARBA00022723"/>
    </source>
</evidence>
<evidence type="ECO:0000256" key="1">
    <source>
        <dbReference type="ARBA" id="ARBA00001947"/>
    </source>
</evidence>
<dbReference type="STRING" id="1224163.B841_03125"/>
<evidence type="ECO:0000259" key="7">
    <source>
        <dbReference type="Pfam" id="PF00962"/>
    </source>
</evidence>
<dbReference type="SUPFAM" id="SSF51556">
    <property type="entry name" value="Metallo-dependent hydrolases"/>
    <property type="match status" value="1"/>
</dbReference>
<dbReference type="Gene3D" id="3.20.20.140">
    <property type="entry name" value="Metal-dependent hydrolases"/>
    <property type="match status" value="1"/>
</dbReference>
<dbReference type="InterPro" id="IPR001365">
    <property type="entry name" value="A_deaminase_dom"/>
</dbReference>
<dbReference type="GO" id="GO:0043103">
    <property type="term" value="P:hypoxanthine salvage"/>
    <property type="evidence" value="ECO:0007669"/>
    <property type="project" value="TreeGrafter"/>
</dbReference>
<evidence type="ECO:0000256" key="5">
    <source>
        <dbReference type="ARBA" id="ARBA00022801"/>
    </source>
</evidence>